<protein>
    <submittedName>
        <fullName evidence="3">Uncharacterized protein</fullName>
    </submittedName>
</protein>
<gene>
    <name evidence="3" type="ORF">PCANC_24801</name>
</gene>
<comment type="caution">
    <text evidence="3">The sequence shown here is derived from an EMBL/GenBank/DDBJ whole genome shotgun (WGS) entry which is preliminary data.</text>
</comment>
<sequence length="194" mass="20361">MPQLLCIAMLVLVSLQSALAVPLVPRQSSSDGCLSQCNEPQCASLIAVPFSEVNCAPTGGENDFGTNGDGGTVRDPNHPGTAQPGEIWNNFPNGQPQRENPFGSTGGVIGTVRQPGGINGVQPGQDPYGAPDYSEITSPEFRRLNPFFPEPVTNFDPNSIPDGFFSASQTIGNPPTISSKTLSQTSGMDSLTRP</sequence>
<accession>A0A2N5TQB0</accession>
<feature type="compositionally biased region" description="Polar residues" evidence="1">
    <location>
        <begin position="166"/>
        <end position="194"/>
    </location>
</feature>
<evidence type="ECO:0000313" key="4">
    <source>
        <dbReference type="Proteomes" id="UP000235388"/>
    </source>
</evidence>
<keyword evidence="2" id="KW-0732">Signal</keyword>
<name>A0A2N5TQB0_9BASI</name>
<feature type="chain" id="PRO_5014704540" evidence="2">
    <location>
        <begin position="21"/>
        <end position="194"/>
    </location>
</feature>
<organism evidence="3 4">
    <name type="scientific">Puccinia coronata f. sp. avenae</name>
    <dbReference type="NCBI Taxonomy" id="200324"/>
    <lineage>
        <taxon>Eukaryota</taxon>
        <taxon>Fungi</taxon>
        <taxon>Dikarya</taxon>
        <taxon>Basidiomycota</taxon>
        <taxon>Pucciniomycotina</taxon>
        <taxon>Pucciniomycetes</taxon>
        <taxon>Pucciniales</taxon>
        <taxon>Pucciniaceae</taxon>
        <taxon>Puccinia</taxon>
    </lineage>
</organism>
<feature type="region of interest" description="Disordered" evidence="1">
    <location>
        <begin position="152"/>
        <end position="194"/>
    </location>
</feature>
<proteinExistence type="predicted"/>
<dbReference type="Proteomes" id="UP000235388">
    <property type="component" value="Unassembled WGS sequence"/>
</dbReference>
<keyword evidence="4" id="KW-1185">Reference proteome</keyword>
<evidence type="ECO:0000256" key="1">
    <source>
        <dbReference type="SAM" id="MobiDB-lite"/>
    </source>
</evidence>
<reference evidence="3 4" key="1">
    <citation type="submission" date="2017-11" db="EMBL/GenBank/DDBJ databases">
        <title>De novo assembly and phasing of dikaryotic genomes from two isolates of Puccinia coronata f. sp. avenae, the causal agent of oat crown rust.</title>
        <authorList>
            <person name="Miller M.E."/>
            <person name="Zhang Y."/>
            <person name="Omidvar V."/>
            <person name="Sperschneider J."/>
            <person name="Schwessinger B."/>
            <person name="Raley C."/>
            <person name="Palmer J.M."/>
            <person name="Garnica D."/>
            <person name="Upadhyaya N."/>
            <person name="Rathjen J."/>
            <person name="Taylor J.M."/>
            <person name="Park R.F."/>
            <person name="Dodds P.N."/>
            <person name="Hirsch C.D."/>
            <person name="Kianian S.F."/>
            <person name="Figueroa M."/>
        </authorList>
    </citation>
    <scope>NUCLEOTIDE SEQUENCE [LARGE SCALE GENOMIC DNA]</scope>
    <source>
        <strain evidence="3">12NC29</strain>
    </source>
</reference>
<evidence type="ECO:0000256" key="2">
    <source>
        <dbReference type="SAM" id="SignalP"/>
    </source>
</evidence>
<evidence type="ECO:0000313" key="3">
    <source>
        <dbReference type="EMBL" id="PLW27689.1"/>
    </source>
</evidence>
<dbReference type="AlphaFoldDB" id="A0A2N5TQB0"/>
<feature type="signal peptide" evidence="2">
    <location>
        <begin position="1"/>
        <end position="20"/>
    </location>
</feature>
<dbReference type="EMBL" id="PGCJ01000475">
    <property type="protein sequence ID" value="PLW27689.1"/>
    <property type="molecule type" value="Genomic_DNA"/>
</dbReference>